<keyword evidence="1" id="KW-0732">Signal</keyword>
<reference evidence="2 3" key="1">
    <citation type="journal article" date="2021" name="Elife">
        <title>Chloroplast acquisition without the gene transfer in kleptoplastic sea slugs, Plakobranchus ocellatus.</title>
        <authorList>
            <person name="Maeda T."/>
            <person name="Takahashi S."/>
            <person name="Yoshida T."/>
            <person name="Shimamura S."/>
            <person name="Takaki Y."/>
            <person name="Nagai Y."/>
            <person name="Toyoda A."/>
            <person name="Suzuki Y."/>
            <person name="Arimoto A."/>
            <person name="Ishii H."/>
            <person name="Satoh N."/>
            <person name="Nishiyama T."/>
            <person name="Hasebe M."/>
            <person name="Maruyama T."/>
            <person name="Minagawa J."/>
            <person name="Obokata J."/>
            <person name="Shigenobu S."/>
        </authorList>
    </citation>
    <scope>NUCLEOTIDE SEQUENCE [LARGE SCALE GENOMIC DNA]</scope>
</reference>
<dbReference type="EMBL" id="BLXT01005284">
    <property type="protein sequence ID" value="GFO21737.1"/>
    <property type="molecule type" value="Genomic_DNA"/>
</dbReference>
<dbReference type="AlphaFoldDB" id="A0AAV4BRX9"/>
<proteinExistence type="predicted"/>
<feature type="chain" id="PRO_5043338014" evidence="1">
    <location>
        <begin position="30"/>
        <end position="148"/>
    </location>
</feature>
<protein>
    <submittedName>
        <fullName evidence="2">Uncharacterized protein</fullName>
    </submittedName>
</protein>
<evidence type="ECO:0000313" key="2">
    <source>
        <dbReference type="EMBL" id="GFO21737.1"/>
    </source>
</evidence>
<dbReference type="Proteomes" id="UP000735302">
    <property type="component" value="Unassembled WGS sequence"/>
</dbReference>
<accession>A0AAV4BRX9</accession>
<gene>
    <name evidence="2" type="ORF">PoB_004824200</name>
</gene>
<evidence type="ECO:0000256" key="1">
    <source>
        <dbReference type="SAM" id="SignalP"/>
    </source>
</evidence>
<feature type="signal peptide" evidence="1">
    <location>
        <begin position="1"/>
        <end position="29"/>
    </location>
</feature>
<organism evidence="2 3">
    <name type="scientific">Plakobranchus ocellatus</name>
    <dbReference type="NCBI Taxonomy" id="259542"/>
    <lineage>
        <taxon>Eukaryota</taxon>
        <taxon>Metazoa</taxon>
        <taxon>Spiralia</taxon>
        <taxon>Lophotrochozoa</taxon>
        <taxon>Mollusca</taxon>
        <taxon>Gastropoda</taxon>
        <taxon>Heterobranchia</taxon>
        <taxon>Euthyneura</taxon>
        <taxon>Panpulmonata</taxon>
        <taxon>Sacoglossa</taxon>
        <taxon>Placobranchoidea</taxon>
        <taxon>Plakobranchidae</taxon>
        <taxon>Plakobranchus</taxon>
    </lineage>
</organism>
<keyword evidence="3" id="KW-1185">Reference proteome</keyword>
<evidence type="ECO:0000313" key="3">
    <source>
        <dbReference type="Proteomes" id="UP000735302"/>
    </source>
</evidence>
<comment type="caution">
    <text evidence="2">The sequence shown here is derived from an EMBL/GenBank/DDBJ whole genome shotgun (WGS) entry which is preliminary data.</text>
</comment>
<name>A0AAV4BRX9_9GAST</name>
<sequence>MAANRNFTLGYFRKTAAMFIAVFVWSVEGQTGNNAIEWTGLKHNYGHKVASGQMLVDLSDITYRQCVRMCWLLRICAALTSIPKAQRCMLYRLMQKGADGYKAEPEAGSLAVDIREAAMDIRKVRYCARNHYLSGNQASIAGFLGEFN</sequence>